<organism evidence="3 4">
    <name type="scientific">Prevotella heparinolytica</name>
    <dbReference type="NCBI Taxonomy" id="28113"/>
    <lineage>
        <taxon>Bacteria</taxon>
        <taxon>Pseudomonadati</taxon>
        <taxon>Bacteroidota</taxon>
        <taxon>Bacteroidia</taxon>
        <taxon>Bacteroidales</taxon>
        <taxon>Bacteroidaceae</taxon>
        <taxon>Bacteroides</taxon>
    </lineage>
</organism>
<reference evidence="3 4" key="1">
    <citation type="submission" date="2019-03" db="EMBL/GenBank/DDBJ databases">
        <title>Genomic Encyclopedia of Type Strains, Phase IV (KMG-IV): sequencing the most valuable type-strain genomes for metagenomic binning, comparative biology and taxonomic classification.</title>
        <authorList>
            <person name="Goeker M."/>
        </authorList>
    </citation>
    <scope>NUCLEOTIDE SEQUENCE [LARGE SCALE GENOMIC DNA]</scope>
    <source>
        <strain evidence="3 4">DSM 23917</strain>
    </source>
</reference>
<dbReference type="GO" id="GO:0016747">
    <property type="term" value="F:acyltransferase activity, transferring groups other than amino-acyl groups"/>
    <property type="evidence" value="ECO:0007669"/>
    <property type="project" value="InterPro"/>
</dbReference>
<feature type="transmembrane region" description="Helical" evidence="1">
    <location>
        <begin position="59"/>
        <end position="76"/>
    </location>
</feature>
<dbReference type="PANTHER" id="PTHR23028">
    <property type="entry name" value="ACETYLTRANSFERASE"/>
    <property type="match status" value="1"/>
</dbReference>
<feature type="transmembrane region" description="Helical" evidence="1">
    <location>
        <begin position="178"/>
        <end position="195"/>
    </location>
</feature>
<evidence type="ECO:0000313" key="3">
    <source>
        <dbReference type="EMBL" id="TCO87886.1"/>
    </source>
</evidence>
<keyword evidence="3" id="KW-0808">Transferase</keyword>
<feature type="transmembrane region" description="Helical" evidence="1">
    <location>
        <begin position="216"/>
        <end position="233"/>
    </location>
</feature>
<feature type="transmembrane region" description="Helical" evidence="1">
    <location>
        <begin position="120"/>
        <end position="137"/>
    </location>
</feature>
<dbReference type="InterPro" id="IPR002656">
    <property type="entry name" value="Acyl_transf_3_dom"/>
</dbReference>
<sequence>MLGAITYCIQGSVQWDGTHIATSMTMLALLCTMFLIPAVPGAGHEVRGNGEMFPLNGPSWSLFFEYIGNILYALFIRRLPTKALAALVALTGAGLAGFALSDVSGYGNIGIGWTLDAVNFGGGALRMLFPFSMGMLLARNFKPFKVRGAFWICTALLVALLSMPYIEGMQPVCRNGIYEAFCIIAVFPVLVLLGASGTTTDSKSTRICKFLGDISYPLYIVHYPFMYLFYAWLIKNGLFTFGQTWQVALCVYAWNILVAYLCLKLYDEPVRKYLAKRFSDRGKKQK</sequence>
<name>A0A4R2LKR2_9BACE</name>
<feature type="transmembrane region" description="Helical" evidence="1">
    <location>
        <begin position="245"/>
        <end position="266"/>
    </location>
</feature>
<protein>
    <submittedName>
        <fullName evidence="3">Acyltransferase-like protein</fullName>
    </submittedName>
</protein>
<dbReference type="EMBL" id="SLXB01000029">
    <property type="protein sequence ID" value="TCO87886.1"/>
    <property type="molecule type" value="Genomic_DNA"/>
</dbReference>
<feature type="transmembrane region" description="Helical" evidence="1">
    <location>
        <begin position="149"/>
        <end position="166"/>
    </location>
</feature>
<keyword evidence="1" id="KW-1133">Transmembrane helix</keyword>
<keyword evidence="1" id="KW-0472">Membrane</keyword>
<dbReference type="AlphaFoldDB" id="A0A4R2LKR2"/>
<dbReference type="PANTHER" id="PTHR23028:SF134">
    <property type="entry name" value="PUTATIVE (AFU_ORTHOLOGUE AFUA_4G08520)-RELATED"/>
    <property type="match status" value="1"/>
</dbReference>
<feature type="transmembrane region" description="Helical" evidence="1">
    <location>
        <begin position="20"/>
        <end position="39"/>
    </location>
</feature>
<evidence type="ECO:0000256" key="1">
    <source>
        <dbReference type="SAM" id="Phobius"/>
    </source>
</evidence>
<evidence type="ECO:0000313" key="4">
    <source>
        <dbReference type="Proteomes" id="UP000295600"/>
    </source>
</evidence>
<accession>A0A4R2LKR2</accession>
<feature type="transmembrane region" description="Helical" evidence="1">
    <location>
        <begin position="83"/>
        <end position="100"/>
    </location>
</feature>
<dbReference type="Pfam" id="PF01757">
    <property type="entry name" value="Acyl_transf_3"/>
    <property type="match status" value="1"/>
</dbReference>
<keyword evidence="3" id="KW-0012">Acyltransferase</keyword>
<comment type="caution">
    <text evidence="3">The sequence shown here is derived from an EMBL/GenBank/DDBJ whole genome shotgun (WGS) entry which is preliminary data.</text>
</comment>
<proteinExistence type="predicted"/>
<evidence type="ECO:0000259" key="2">
    <source>
        <dbReference type="Pfam" id="PF01757"/>
    </source>
</evidence>
<dbReference type="InterPro" id="IPR050879">
    <property type="entry name" value="Acyltransferase_3"/>
</dbReference>
<gene>
    <name evidence="3" type="ORF">EV202_12925</name>
</gene>
<dbReference type="Proteomes" id="UP000295600">
    <property type="component" value="Unassembled WGS sequence"/>
</dbReference>
<keyword evidence="1" id="KW-0812">Transmembrane</keyword>
<feature type="domain" description="Acyltransferase 3" evidence="2">
    <location>
        <begin position="28"/>
        <end position="262"/>
    </location>
</feature>